<protein>
    <submittedName>
        <fullName evidence="2">Uncharacterized protein</fullName>
    </submittedName>
</protein>
<dbReference type="RefSeq" id="WP_228085548.1">
    <property type="nucleotide sequence ID" value="NZ_JACVHL010000002.1"/>
</dbReference>
<reference evidence="2" key="1">
    <citation type="submission" date="2020-09" db="EMBL/GenBank/DDBJ databases">
        <title>Genome sequence of Vibrio parahaemolyticus isolates.</title>
        <authorList>
            <person name="Hammerl J.A."/>
            <person name="Strauch E."/>
        </authorList>
    </citation>
    <scope>NUCLEOTIDE SEQUENCE</scope>
    <source>
        <strain evidence="2">17-VB00146</strain>
    </source>
</reference>
<dbReference type="Proteomes" id="UP000726777">
    <property type="component" value="Unassembled WGS sequence"/>
</dbReference>
<proteinExistence type="predicted"/>
<name>A0A9Q3U7R2_VIBPH</name>
<keyword evidence="1" id="KW-0812">Transmembrane</keyword>
<dbReference type="EMBL" id="JACVHL010000002">
    <property type="protein sequence ID" value="MCC3803874.1"/>
    <property type="molecule type" value="Genomic_DNA"/>
</dbReference>
<organism evidence="2 3">
    <name type="scientific">Vibrio parahaemolyticus</name>
    <dbReference type="NCBI Taxonomy" id="670"/>
    <lineage>
        <taxon>Bacteria</taxon>
        <taxon>Pseudomonadati</taxon>
        <taxon>Pseudomonadota</taxon>
        <taxon>Gammaproteobacteria</taxon>
        <taxon>Vibrionales</taxon>
        <taxon>Vibrionaceae</taxon>
        <taxon>Vibrio</taxon>
    </lineage>
</organism>
<evidence type="ECO:0000313" key="3">
    <source>
        <dbReference type="Proteomes" id="UP000726777"/>
    </source>
</evidence>
<keyword evidence="1" id="KW-0472">Membrane</keyword>
<dbReference type="AlphaFoldDB" id="A0A9Q3U7R2"/>
<comment type="caution">
    <text evidence="2">The sequence shown here is derived from an EMBL/GenBank/DDBJ whole genome shotgun (WGS) entry which is preliminary data.</text>
</comment>
<accession>A0A9Q3U7R2</accession>
<sequence>MELWKVLAIWICSLLAKSIGFIWAVTELFGLEIGYSPISIAASAIFLFCVNGSVPTSNSKTTENAG</sequence>
<evidence type="ECO:0000313" key="2">
    <source>
        <dbReference type="EMBL" id="MCC3803874.1"/>
    </source>
</evidence>
<gene>
    <name evidence="2" type="ORF">IB292_02370</name>
</gene>
<keyword evidence="1" id="KW-1133">Transmembrane helix</keyword>
<feature type="transmembrane region" description="Helical" evidence="1">
    <location>
        <begin position="34"/>
        <end position="54"/>
    </location>
</feature>
<evidence type="ECO:0000256" key="1">
    <source>
        <dbReference type="SAM" id="Phobius"/>
    </source>
</evidence>